<feature type="region of interest" description="Disordered" evidence="1">
    <location>
        <begin position="61"/>
        <end position="80"/>
    </location>
</feature>
<sequence length="301" mass="32123">MSRHLSWDRVQQVQGSGRPPYLSRSRNPVPFWVPLAGLRVALTQTDSGQEIKEQTCGQEVTQTGGHVGSAGGEGPAFRAGTSRPRVSLLLHVLTTLDPPQRLSSTSSSQRPGIKARLCDHSPQHTVHGHTVPSTAPSTTTLSTATLSRPWTPPAAAPTEPSRPWTPPTAAPTAPSRPWTPPVASLVDPSHGPPGTKTESGCPDVFPPRPQPSLLLNLVPPGKRREARASHPTYGRCAAFAPLLPDGLLWASRTSLRVFPPPPSWPVCGPGHSRHGTWTSSRASWCLCSSLGENRPLVHKTG</sequence>
<dbReference type="GeneID" id="101679156"/>
<feature type="compositionally biased region" description="Gly residues" evidence="1">
    <location>
        <begin position="65"/>
        <end position="74"/>
    </location>
</feature>
<accession>A0A8U0RL49</accession>
<reference evidence="3 4" key="1">
    <citation type="submission" date="2025-04" db="UniProtKB">
        <authorList>
            <consortium name="RefSeq"/>
        </authorList>
    </citation>
    <scope>IDENTIFICATION</scope>
    <source>
        <tissue evidence="3 4">Brain</tissue>
    </source>
</reference>
<evidence type="ECO:0000313" key="4">
    <source>
        <dbReference type="RefSeq" id="XP_044924720.1"/>
    </source>
</evidence>
<evidence type="ECO:0000313" key="3">
    <source>
        <dbReference type="RefSeq" id="XP_044924719.1"/>
    </source>
</evidence>
<dbReference type="AlphaFoldDB" id="A0A8U0RL49"/>
<feature type="compositionally biased region" description="Low complexity" evidence="1">
    <location>
        <begin position="132"/>
        <end position="149"/>
    </location>
</feature>
<feature type="region of interest" description="Disordered" evidence="1">
    <location>
        <begin position="1"/>
        <end position="26"/>
    </location>
</feature>
<proteinExistence type="predicted"/>
<keyword evidence="2" id="KW-1185">Reference proteome</keyword>
<dbReference type="Proteomes" id="UP000000715">
    <property type="component" value="Unplaced"/>
</dbReference>
<dbReference type="RefSeq" id="XP_044924719.1">
    <property type="nucleotide sequence ID" value="XM_045068784.1"/>
</dbReference>
<evidence type="ECO:0000313" key="2">
    <source>
        <dbReference type="Proteomes" id="UP000000715"/>
    </source>
</evidence>
<name>A0A8U0RL49_MUSPF</name>
<protein>
    <submittedName>
        <fullName evidence="3 4">Vegetative cell wall protein gp1-like</fullName>
    </submittedName>
</protein>
<dbReference type="RefSeq" id="XP_044924720.1">
    <property type="nucleotide sequence ID" value="XM_045068785.1"/>
</dbReference>
<organism evidence="2 3">
    <name type="scientific">Mustela putorius furo</name>
    <name type="common">European domestic ferret</name>
    <name type="synonym">Mustela furo</name>
    <dbReference type="NCBI Taxonomy" id="9669"/>
    <lineage>
        <taxon>Eukaryota</taxon>
        <taxon>Metazoa</taxon>
        <taxon>Chordata</taxon>
        <taxon>Craniata</taxon>
        <taxon>Vertebrata</taxon>
        <taxon>Euteleostomi</taxon>
        <taxon>Mammalia</taxon>
        <taxon>Eutheria</taxon>
        <taxon>Laurasiatheria</taxon>
        <taxon>Carnivora</taxon>
        <taxon>Caniformia</taxon>
        <taxon>Musteloidea</taxon>
        <taxon>Mustelidae</taxon>
        <taxon>Mustelinae</taxon>
        <taxon>Mustela</taxon>
    </lineage>
</organism>
<evidence type="ECO:0000256" key="1">
    <source>
        <dbReference type="SAM" id="MobiDB-lite"/>
    </source>
</evidence>
<feature type="region of interest" description="Disordered" evidence="1">
    <location>
        <begin position="122"/>
        <end position="209"/>
    </location>
</feature>
<gene>
    <name evidence="3 4" type="primary">LOC101679156</name>
</gene>